<accession>A0A2Z7B8B7</accession>
<proteinExistence type="predicted"/>
<evidence type="ECO:0000256" key="2">
    <source>
        <dbReference type="SAM" id="MobiDB-lite"/>
    </source>
</evidence>
<name>A0A2Z7B8B7_9LAMI</name>
<protein>
    <submittedName>
        <fullName evidence="3">Uncharacterized protein</fullName>
    </submittedName>
</protein>
<keyword evidence="4" id="KW-1185">Reference proteome</keyword>
<feature type="coiled-coil region" evidence="1">
    <location>
        <begin position="320"/>
        <end position="347"/>
    </location>
</feature>
<evidence type="ECO:0000256" key="1">
    <source>
        <dbReference type="SAM" id="Coils"/>
    </source>
</evidence>
<feature type="region of interest" description="Disordered" evidence="2">
    <location>
        <begin position="1"/>
        <end position="29"/>
    </location>
</feature>
<sequence>METEEMFVEPEVSEGIATGTDLEEPMEPRSEDITEEISEESMSIEDLLLQIPGNAMLPSALAAEPTKIKVGFQIQIPGVTEKDQYRASLPQIATTDKGKEPLMVDTIQGHPAREIFSLICANIEFFIQLREQVIEAVSNFFNSFSIRRLSALGSLEEIAAKEEKVLNWGETDSVQIDLQRRVYIVAKYRELLLPKFLEARRHNFVSGTPTTAIDLKVLELLTAAHHFSLKVLLRKVKEHKLEWTRPTNSLFLKDTTLIAVTSFQQIIGLSSLPAGLDFSVQISPVLDITSVPTDSVLLSPSNLDFSFSSPHQSSSSASSMHFTDDILQDLRKEVKDLKAELSKDFDDKMAVIRNDLLEFRVETQGQLASLGTNLAELIAFITKGRDDKKGEVSSSMAEVSLLLEMVAVVVAGVSHQEKEVVVDLGRKVGDTG</sequence>
<keyword evidence="1" id="KW-0175">Coiled coil</keyword>
<evidence type="ECO:0000313" key="4">
    <source>
        <dbReference type="Proteomes" id="UP000250235"/>
    </source>
</evidence>
<organism evidence="3 4">
    <name type="scientific">Dorcoceras hygrometricum</name>
    <dbReference type="NCBI Taxonomy" id="472368"/>
    <lineage>
        <taxon>Eukaryota</taxon>
        <taxon>Viridiplantae</taxon>
        <taxon>Streptophyta</taxon>
        <taxon>Embryophyta</taxon>
        <taxon>Tracheophyta</taxon>
        <taxon>Spermatophyta</taxon>
        <taxon>Magnoliopsida</taxon>
        <taxon>eudicotyledons</taxon>
        <taxon>Gunneridae</taxon>
        <taxon>Pentapetalae</taxon>
        <taxon>asterids</taxon>
        <taxon>lamiids</taxon>
        <taxon>Lamiales</taxon>
        <taxon>Gesneriaceae</taxon>
        <taxon>Didymocarpoideae</taxon>
        <taxon>Trichosporeae</taxon>
        <taxon>Loxocarpinae</taxon>
        <taxon>Dorcoceras</taxon>
    </lineage>
</organism>
<dbReference type="EMBL" id="KV008301">
    <property type="protein sequence ID" value="KZV30361.1"/>
    <property type="molecule type" value="Genomic_DNA"/>
</dbReference>
<dbReference type="AlphaFoldDB" id="A0A2Z7B8B7"/>
<gene>
    <name evidence="3" type="ORF">F511_34871</name>
</gene>
<dbReference type="Proteomes" id="UP000250235">
    <property type="component" value="Unassembled WGS sequence"/>
</dbReference>
<evidence type="ECO:0000313" key="3">
    <source>
        <dbReference type="EMBL" id="KZV30361.1"/>
    </source>
</evidence>
<feature type="compositionally biased region" description="Acidic residues" evidence="2">
    <location>
        <begin position="1"/>
        <end position="12"/>
    </location>
</feature>
<reference evidence="3 4" key="1">
    <citation type="journal article" date="2015" name="Proc. Natl. Acad. Sci. U.S.A.">
        <title>The resurrection genome of Boea hygrometrica: A blueprint for survival of dehydration.</title>
        <authorList>
            <person name="Xiao L."/>
            <person name="Yang G."/>
            <person name="Zhang L."/>
            <person name="Yang X."/>
            <person name="Zhao S."/>
            <person name="Ji Z."/>
            <person name="Zhou Q."/>
            <person name="Hu M."/>
            <person name="Wang Y."/>
            <person name="Chen M."/>
            <person name="Xu Y."/>
            <person name="Jin H."/>
            <person name="Xiao X."/>
            <person name="Hu G."/>
            <person name="Bao F."/>
            <person name="Hu Y."/>
            <person name="Wan P."/>
            <person name="Li L."/>
            <person name="Deng X."/>
            <person name="Kuang T."/>
            <person name="Xiang C."/>
            <person name="Zhu J.K."/>
            <person name="Oliver M.J."/>
            <person name="He Y."/>
        </authorList>
    </citation>
    <scope>NUCLEOTIDE SEQUENCE [LARGE SCALE GENOMIC DNA]</scope>
    <source>
        <strain evidence="4">cv. XS01</strain>
    </source>
</reference>